<dbReference type="AlphaFoldDB" id="A6VND1"/>
<dbReference type="PANTHER" id="PTHR37519:SF1">
    <property type="entry name" value="DIHYDROXYBIPHENYL DIOXYGENASE DOMAIN-CONTAINING PROTEIN"/>
    <property type="match status" value="1"/>
</dbReference>
<keyword evidence="2" id="KW-1185">Reference proteome</keyword>
<accession>A6VND1</accession>
<sequence>MSKPMNVSSHKIFQNSTALYREYVDFERKIRALAAEMRINLADYVIDHLALRVNSLEAGKNWLERLLKCGTILSDNLVNGRIIYLIRLEEPLPFLNQFIDVIELPFPKDKIYRYETWEHIEFVIPLLAKESTNEWINRIQSVFLWNQFDRLTIKVSEPKAEGELLPNPSIAVSLKDNSRNHVSIKVHPYSIKKIVEVFE</sequence>
<dbReference type="Gene3D" id="3.10.180.10">
    <property type="entry name" value="2,3-Dihydroxybiphenyl 1,2-Dioxygenase, domain 1"/>
    <property type="match status" value="1"/>
</dbReference>
<dbReference type="HOGENOM" id="CLU_122770_0_0_6"/>
<dbReference type="EMBL" id="CP000746">
    <property type="protein sequence ID" value="ABR74478.1"/>
    <property type="molecule type" value="Genomic_DNA"/>
</dbReference>
<dbReference type="eggNOG" id="COG3102">
    <property type="taxonomic scope" value="Bacteria"/>
</dbReference>
<protein>
    <recommendedName>
        <fullName evidence="3">VOC family protein</fullName>
    </recommendedName>
</protein>
<dbReference type="STRING" id="339671.Asuc_1112"/>
<proteinExistence type="predicted"/>
<dbReference type="PANTHER" id="PTHR37519">
    <property type="match status" value="1"/>
</dbReference>
<dbReference type="InterPro" id="IPR010393">
    <property type="entry name" value="DUF991_YecM-like"/>
</dbReference>
<gene>
    <name evidence="1" type="ordered locus">Asuc_1112</name>
</gene>
<dbReference type="Proteomes" id="UP000001114">
    <property type="component" value="Chromosome"/>
</dbReference>
<organism evidence="1 2">
    <name type="scientific">Actinobacillus succinogenes (strain ATCC 55618 / DSM 22257 / CCUG 43843 / 130Z)</name>
    <dbReference type="NCBI Taxonomy" id="339671"/>
    <lineage>
        <taxon>Bacteria</taxon>
        <taxon>Pseudomonadati</taxon>
        <taxon>Pseudomonadota</taxon>
        <taxon>Gammaproteobacteria</taxon>
        <taxon>Pasteurellales</taxon>
        <taxon>Pasteurellaceae</taxon>
        <taxon>Actinobacillus</taxon>
    </lineage>
</organism>
<evidence type="ECO:0008006" key="3">
    <source>
        <dbReference type="Google" id="ProtNLM"/>
    </source>
</evidence>
<name>A6VND1_ACTSZ</name>
<evidence type="ECO:0000313" key="1">
    <source>
        <dbReference type="EMBL" id="ABR74478.1"/>
    </source>
</evidence>
<dbReference type="SUPFAM" id="SSF54593">
    <property type="entry name" value="Glyoxalase/Bleomycin resistance protein/Dihydroxybiphenyl dioxygenase"/>
    <property type="match status" value="1"/>
</dbReference>
<dbReference type="Pfam" id="PF06185">
    <property type="entry name" value="YecM"/>
    <property type="match status" value="1"/>
</dbReference>
<dbReference type="InterPro" id="IPR029068">
    <property type="entry name" value="Glyas_Bleomycin-R_OHBP_Dase"/>
</dbReference>
<dbReference type="NCBIfam" id="NF008680">
    <property type="entry name" value="PRK11700.1-3"/>
    <property type="match status" value="1"/>
</dbReference>
<dbReference type="GO" id="GO:0005829">
    <property type="term" value="C:cytosol"/>
    <property type="evidence" value="ECO:0007669"/>
    <property type="project" value="TreeGrafter"/>
</dbReference>
<evidence type="ECO:0000313" key="2">
    <source>
        <dbReference type="Proteomes" id="UP000001114"/>
    </source>
</evidence>
<reference evidence="2" key="1">
    <citation type="journal article" date="2010" name="BMC Genomics">
        <title>A genomic perspective on the potential of Actinobacillus succinogenes for industrial succinate production.</title>
        <authorList>
            <person name="McKinlay J.B."/>
            <person name="Laivenieks M."/>
            <person name="Schindler B.D."/>
            <person name="McKinlay A.A."/>
            <person name="Siddaramappa S."/>
            <person name="Challacombe J.F."/>
            <person name="Lowry S.R."/>
            <person name="Clum A."/>
            <person name="Lapidus A.L."/>
            <person name="Burkhart K.B."/>
            <person name="Harkins V."/>
            <person name="Vieille C."/>
        </authorList>
    </citation>
    <scope>NUCLEOTIDE SEQUENCE [LARGE SCALE GENOMIC DNA]</scope>
    <source>
        <strain evidence="2">ATCC 55618 / DSM 22257 / CCUG 43843 / 130Z</strain>
    </source>
</reference>
<dbReference type="KEGG" id="asu:Asuc_1112"/>